<dbReference type="InterPro" id="IPR028098">
    <property type="entry name" value="Glyco_trans_4-like_N"/>
</dbReference>
<dbReference type="EMBL" id="BATL01000008">
    <property type="protein sequence ID" value="GAD74289.1"/>
    <property type="molecule type" value="Genomic_DNA"/>
</dbReference>
<dbReference type="GO" id="GO:0016757">
    <property type="term" value="F:glycosyltransferase activity"/>
    <property type="evidence" value="ECO:0007669"/>
    <property type="project" value="InterPro"/>
</dbReference>
<dbReference type="eggNOG" id="COG0438">
    <property type="taxonomic scope" value="Bacteria"/>
</dbReference>
<proteinExistence type="predicted"/>
<sequence length="371" mass="41217">MIGSNASSSTKQGKAIVHIVQHLSPGGLETLVLEMLRFANENDSVHIISLEGTKSFALKQWHKLEHFNDRITFLDKQSGISFKTLAKLYRRLRSLNPDVIHTHHIGPLLYGGIAARLIGSKFLIHTEHDAWHLNRPKAARLQSFLLKLLQPKVVADADFVASQVIHKLGYHRVSTIHNGIDCEKFVLGNKVISRKNFALPQDKFIIGTAGRLEVVKGHELLIKALAHLPEKVHLAIAGDGNQRSKLLKLTSTLGLDNRISFLGLVKDMPQFYQSLDLFCLPSLQEGFPLSTLEAQACGIPCVASDVGAVKETLCPVSGSLVAPNQIRLLVNALTFALNRKPYSPRSYILDHFDIRNMLLHYASLTQEAPYE</sequence>
<organism evidence="3 4">
    <name type="scientific">Vibrio azureus NBRC 104587</name>
    <dbReference type="NCBI Taxonomy" id="1219077"/>
    <lineage>
        <taxon>Bacteria</taxon>
        <taxon>Pseudomonadati</taxon>
        <taxon>Pseudomonadota</taxon>
        <taxon>Gammaproteobacteria</taxon>
        <taxon>Vibrionales</taxon>
        <taxon>Vibrionaceae</taxon>
        <taxon>Vibrio</taxon>
    </lineage>
</organism>
<dbReference type="PANTHER" id="PTHR12526">
    <property type="entry name" value="GLYCOSYLTRANSFERASE"/>
    <property type="match status" value="1"/>
</dbReference>
<gene>
    <name evidence="3" type="ORF">VAZ01S_008_00310</name>
</gene>
<evidence type="ECO:0000259" key="2">
    <source>
        <dbReference type="Pfam" id="PF13439"/>
    </source>
</evidence>
<comment type="caution">
    <text evidence="3">The sequence shown here is derived from an EMBL/GenBank/DDBJ whole genome shotgun (WGS) entry which is preliminary data.</text>
</comment>
<dbReference type="InterPro" id="IPR001296">
    <property type="entry name" value="Glyco_trans_1"/>
</dbReference>
<dbReference type="AlphaFoldDB" id="U3BY84"/>
<dbReference type="SUPFAM" id="SSF53756">
    <property type="entry name" value="UDP-Glycosyltransferase/glycogen phosphorylase"/>
    <property type="match status" value="1"/>
</dbReference>
<evidence type="ECO:0000313" key="4">
    <source>
        <dbReference type="Proteomes" id="UP000016567"/>
    </source>
</evidence>
<dbReference type="Pfam" id="PF13439">
    <property type="entry name" value="Glyco_transf_4"/>
    <property type="match status" value="1"/>
</dbReference>
<dbReference type="Pfam" id="PF00534">
    <property type="entry name" value="Glycos_transf_1"/>
    <property type="match status" value="1"/>
</dbReference>
<name>U3BY84_9VIBR</name>
<dbReference type="GO" id="GO:1901135">
    <property type="term" value="P:carbohydrate derivative metabolic process"/>
    <property type="evidence" value="ECO:0007669"/>
    <property type="project" value="UniProtKB-ARBA"/>
</dbReference>
<feature type="domain" description="Glycosyltransferase subfamily 4-like N-terminal" evidence="2">
    <location>
        <begin position="25"/>
        <end position="183"/>
    </location>
</feature>
<keyword evidence="4" id="KW-1185">Reference proteome</keyword>
<reference evidence="3 4" key="1">
    <citation type="submission" date="2013-09" db="EMBL/GenBank/DDBJ databases">
        <title>Whole genome shotgun sequence of Vibrio azureus NBRC 104587.</title>
        <authorList>
            <person name="Isaki S."/>
            <person name="Hosoyama A."/>
            <person name="Numata M."/>
            <person name="Hashimoto M."/>
            <person name="Hosoyama Y."/>
            <person name="Tsuchikane K."/>
            <person name="Noguchi M."/>
            <person name="Hirakata S."/>
            <person name="Ichikawa N."/>
            <person name="Ohji S."/>
            <person name="Yamazoe A."/>
            <person name="Fujita N."/>
        </authorList>
    </citation>
    <scope>NUCLEOTIDE SEQUENCE [LARGE SCALE GENOMIC DNA]</scope>
    <source>
        <strain evidence="3 4">NBRC 104587</strain>
    </source>
</reference>
<dbReference type="STRING" id="1219077.VAZ01S_008_00310"/>
<dbReference type="RefSeq" id="WP_021708069.1">
    <property type="nucleotide sequence ID" value="NZ_BATL01000008.1"/>
</dbReference>
<feature type="domain" description="Glycosyl transferase family 1" evidence="1">
    <location>
        <begin position="193"/>
        <end position="340"/>
    </location>
</feature>
<dbReference type="Gene3D" id="3.40.50.2000">
    <property type="entry name" value="Glycogen Phosphorylase B"/>
    <property type="match status" value="2"/>
</dbReference>
<evidence type="ECO:0008006" key="5">
    <source>
        <dbReference type="Google" id="ProtNLM"/>
    </source>
</evidence>
<dbReference type="Proteomes" id="UP000016567">
    <property type="component" value="Unassembled WGS sequence"/>
</dbReference>
<evidence type="ECO:0000313" key="3">
    <source>
        <dbReference type="EMBL" id="GAD74289.1"/>
    </source>
</evidence>
<dbReference type="PANTHER" id="PTHR12526:SF630">
    <property type="entry name" value="GLYCOSYLTRANSFERASE"/>
    <property type="match status" value="1"/>
</dbReference>
<accession>U3BY84</accession>
<protein>
    <recommendedName>
        <fullName evidence="5">Glycosyltransferase</fullName>
    </recommendedName>
</protein>
<evidence type="ECO:0000259" key="1">
    <source>
        <dbReference type="Pfam" id="PF00534"/>
    </source>
</evidence>